<organism evidence="4 5">
    <name type="scientific">Volvox africanus</name>
    <dbReference type="NCBI Taxonomy" id="51714"/>
    <lineage>
        <taxon>Eukaryota</taxon>
        <taxon>Viridiplantae</taxon>
        <taxon>Chlorophyta</taxon>
        <taxon>core chlorophytes</taxon>
        <taxon>Chlorophyceae</taxon>
        <taxon>CS clade</taxon>
        <taxon>Chlamydomonadales</taxon>
        <taxon>Volvocaceae</taxon>
        <taxon>Volvox</taxon>
    </lineage>
</organism>
<evidence type="ECO:0000256" key="1">
    <source>
        <dbReference type="ARBA" id="ARBA00012346"/>
    </source>
</evidence>
<protein>
    <recommendedName>
        <fullName evidence="1">gamma-glutamylcyclotransferase</fullName>
        <ecNumber evidence="1">4.3.2.9</ecNumber>
    </recommendedName>
</protein>
<evidence type="ECO:0000256" key="3">
    <source>
        <dbReference type="SAM" id="MobiDB-lite"/>
    </source>
</evidence>
<dbReference type="PANTHER" id="PTHR12935:SF0">
    <property type="entry name" value="GAMMA-GLUTAMYLCYCLOTRANSFERASE"/>
    <property type="match status" value="1"/>
</dbReference>
<feature type="compositionally biased region" description="Low complexity" evidence="3">
    <location>
        <begin position="143"/>
        <end position="160"/>
    </location>
</feature>
<evidence type="ECO:0000256" key="2">
    <source>
        <dbReference type="ARBA" id="ARBA00023239"/>
    </source>
</evidence>
<keyword evidence="5" id="KW-1185">Reference proteome</keyword>
<gene>
    <name evidence="4" type="ORF">VaNZ11_007732</name>
</gene>
<keyword evidence="2" id="KW-0456">Lyase</keyword>
<name>A0ABQ5S4G9_9CHLO</name>
<dbReference type="CDD" id="cd06661">
    <property type="entry name" value="GGCT_like"/>
    <property type="match status" value="1"/>
</dbReference>
<dbReference type="InterPro" id="IPR013024">
    <property type="entry name" value="GGCT-like"/>
</dbReference>
<feature type="region of interest" description="Disordered" evidence="3">
    <location>
        <begin position="143"/>
        <end position="163"/>
    </location>
</feature>
<comment type="caution">
    <text evidence="4">The sequence shown here is derived from an EMBL/GenBank/DDBJ whole genome shotgun (WGS) entry which is preliminary data.</text>
</comment>
<evidence type="ECO:0000313" key="5">
    <source>
        <dbReference type="Proteomes" id="UP001165090"/>
    </source>
</evidence>
<reference evidence="4 5" key="1">
    <citation type="journal article" date="2023" name="IScience">
        <title>Expanded male sex-determining region conserved during the evolution of homothallism in the green alga Volvox.</title>
        <authorList>
            <person name="Yamamoto K."/>
            <person name="Matsuzaki R."/>
            <person name="Mahakham W."/>
            <person name="Heman W."/>
            <person name="Sekimoto H."/>
            <person name="Kawachi M."/>
            <person name="Minakuchi Y."/>
            <person name="Toyoda A."/>
            <person name="Nozaki H."/>
        </authorList>
    </citation>
    <scope>NUCLEOTIDE SEQUENCE [LARGE SCALE GENOMIC DNA]</scope>
    <source>
        <strain evidence="4 5">NIES-4468</strain>
    </source>
</reference>
<proteinExistence type="predicted"/>
<dbReference type="EC" id="4.3.2.9" evidence="1"/>
<feature type="compositionally biased region" description="Polar residues" evidence="3">
    <location>
        <begin position="365"/>
        <end position="376"/>
    </location>
</feature>
<feature type="region of interest" description="Disordered" evidence="3">
    <location>
        <begin position="352"/>
        <end position="393"/>
    </location>
</feature>
<dbReference type="EMBL" id="BSDZ01000019">
    <property type="protein sequence ID" value="GLI64460.1"/>
    <property type="molecule type" value="Genomic_DNA"/>
</dbReference>
<evidence type="ECO:0000313" key="4">
    <source>
        <dbReference type="EMBL" id="GLI64460.1"/>
    </source>
</evidence>
<sequence length="448" mass="47321">MQGQCNSIQRASHQRTGLGKKCYAVILHMQTGISVSAKRFLCNGMGRCNLKRGCASPHSSLSNVAQTVQPQVPESCLGTDGIWYFAYGSNMNPNTLTGRRKVVPRESRPASLRGWKLSFRMLGIPFLEPGFATVERVDNIDGGNPPQLAPLAPAGLSSPSDSTMPLLNSSNRWGSEVHGVLHRISLNDWIQIMTTEGVGAGKSGYRVVEVEVTQYDGRRVRALTLEGQAPSMHSAARPVSPSRRYLGLLRDGARHYGLDPEYVTYLDSLNPYEGDGWNAAMGRAISLAVVVPLALPLLPPFFLRMAGNKARDAAQQAKGVGGNGTEPSTTLAGCTSVADCVEAAAKGVTASSRDSADVGIGDSAMTATTPTPTGSFRVTAPIRGSVPTSSNGDLPSQLLRPPLVLPEVASGYLRAIQYVTWAVHDILAAPLLGNGSSAAGNGNSNGKL</sequence>
<dbReference type="Gene3D" id="3.10.490.10">
    <property type="entry name" value="Gamma-glutamyl cyclotransferase-like"/>
    <property type="match status" value="1"/>
</dbReference>
<dbReference type="InterPro" id="IPR017939">
    <property type="entry name" value="G-Glutamylcylcotransferase"/>
</dbReference>
<accession>A0ABQ5S4G9</accession>
<dbReference type="Pfam" id="PF13772">
    <property type="entry name" value="AIG2_2"/>
    <property type="match status" value="1"/>
</dbReference>
<dbReference type="Proteomes" id="UP001165090">
    <property type="component" value="Unassembled WGS sequence"/>
</dbReference>
<dbReference type="PANTHER" id="PTHR12935">
    <property type="entry name" value="GAMMA-GLUTAMYLCYCLOTRANSFERASE"/>
    <property type="match status" value="1"/>
</dbReference>